<accession>A0A4R8DR15</accession>
<dbReference type="PROSITE" id="PS50042">
    <property type="entry name" value="CNMP_BINDING_3"/>
    <property type="match status" value="1"/>
</dbReference>
<protein>
    <submittedName>
        <fullName evidence="2">CRP-like cAMP-binding protein</fullName>
    </submittedName>
</protein>
<dbReference type="OrthoDB" id="792939at2"/>
<proteinExistence type="predicted"/>
<feature type="domain" description="Cyclic nucleotide-binding" evidence="1">
    <location>
        <begin position="30"/>
        <end position="115"/>
    </location>
</feature>
<dbReference type="Gene3D" id="2.60.120.10">
    <property type="entry name" value="Jelly Rolls"/>
    <property type="match status" value="1"/>
</dbReference>
<evidence type="ECO:0000313" key="2">
    <source>
        <dbReference type="EMBL" id="TDX00614.1"/>
    </source>
</evidence>
<dbReference type="InterPro" id="IPR000595">
    <property type="entry name" value="cNMP-bd_dom"/>
</dbReference>
<sequence>MYSLVTEYIRQRIFVPEEALQEAFTYCTLRHFRKGDYVLREGEYCRFIGFLNAGLIVSTFVGGNGKDVVCNFFFEDQFFTHVESLNHPHSSTRSFIAVENCDALMLDKEDLSKIFAIHPAFETLFNRLILEDLQRMLVYEQEKRTQTVEERYLYIQKIRPDLLERAPLKIIAGYLGVEPPSLSRLRKRLVKR</sequence>
<gene>
    <name evidence="2" type="ORF">EDB95_1639</name>
</gene>
<dbReference type="AlphaFoldDB" id="A0A4R8DR15"/>
<dbReference type="InterPro" id="IPR018490">
    <property type="entry name" value="cNMP-bd_dom_sf"/>
</dbReference>
<keyword evidence="3" id="KW-1185">Reference proteome</keyword>
<evidence type="ECO:0000313" key="3">
    <source>
        <dbReference type="Proteomes" id="UP000294498"/>
    </source>
</evidence>
<dbReference type="Pfam" id="PF00027">
    <property type="entry name" value="cNMP_binding"/>
    <property type="match status" value="1"/>
</dbReference>
<dbReference type="InterPro" id="IPR014710">
    <property type="entry name" value="RmlC-like_jellyroll"/>
</dbReference>
<dbReference type="SUPFAM" id="SSF51206">
    <property type="entry name" value="cAMP-binding domain-like"/>
    <property type="match status" value="1"/>
</dbReference>
<comment type="caution">
    <text evidence="2">The sequence shown here is derived from an EMBL/GenBank/DDBJ whole genome shotgun (WGS) entry which is preliminary data.</text>
</comment>
<evidence type="ECO:0000259" key="1">
    <source>
        <dbReference type="PROSITE" id="PS50042"/>
    </source>
</evidence>
<dbReference type="CDD" id="cd00038">
    <property type="entry name" value="CAP_ED"/>
    <property type="match status" value="1"/>
</dbReference>
<reference evidence="2 3" key="1">
    <citation type="submission" date="2019-03" db="EMBL/GenBank/DDBJ databases">
        <title>Genomic Encyclopedia of Type Strains, Phase IV (KMG-IV): sequencing the most valuable type-strain genomes for metagenomic binning, comparative biology and taxonomic classification.</title>
        <authorList>
            <person name="Goeker M."/>
        </authorList>
    </citation>
    <scope>NUCLEOTIDE SEQUENCE [LARGE SCALE GENOMIC DNA]</scope>
    <source>
        <strain evidence="2 3">DSM 100059</strain>
    </source>
</reference>
<organism evidence="2 3">
    <name type="scientific">Dinghuibacter silviterrae</name>
    <dbReference type="NCBI Taxonomy" id="1539049"/>
    <lineage>
        <taxon>Bacteria</taxon>
        <taxon>Pseudomonadati</taxon>
        <taxon>Bacteroidota</taxon>
        <taxon>Chitinophagia</taxon>
        <taxon>Chitinophagales</taxon>
        <taxon>Chitinophagaceae</taxon>
        <taxon>Dinghuibacter</taxon>
    </lineage>
</organism>
<dbReference type="Proteomes" id="UP000294498">
    <property type="component" value="Unassembled WGS sequence"/>
</dbReference>
<dbReference type="EMBL" id="SODV01000001">
    <property type="protein sequence ID" value="TDX00614.1"/>
    <property type="molecule type" value="Genomic_DNA"/>
</dbReference>
<name>A0A4R8DR15_9BACT</name>
<dbReference type="RefSeq" id="WP_133992436.1">
    <property type="nucleotide sequence ID" value="NZ_SODV01000001.1"/>
</dbReference>